<name>A0A9P5LF28_9HYPO</name>
<feature type="transmembrane region" description="Helical" evidence="8">
    <location>
        <begin position="454"/>
        <end position="473"/>
    </location>
</feature>
<dbReference type="InterPro" id="IPR009262">
    <property type="entry name" value="SLC35_F1/F2/F6"/>
</dbReference>
<dbReference type="GO" id="GO:0016020">
    <property type="term" value="C:membrane"/>
    <property type="evidence" value="ECO:0007669"/>
    <property type="project" value="UniProtKB-SubCell"/>
</dbReference>
<dbReference type="InterPro" id="IPR037185">
    <property type="entry name" value="EmrE-like"/>
</dbReference>
<feature type="compositionally biased region" description="Polar residues" evidence="7">
    <location>
        <begin position="14"/>
        <end position="26"/>
    </location>
</feature>
<comment type="subcellular location">
    <subcellularLocation>
        <location evidence="1">Membrane</location>
        <topology evidence="1">Multi-pass membrane protein</topology>
    </subcellularLocation>
</comment>
<feature type="transmembrane region" description="Helical" evidence="8">
    <location>
        <begin position="480"/>
        <end position="500"/>
    </location>
</feature>
<comment type="caution">
    <text evidence="9">The sequence shown here is derived from an EMBL/GenBank/DDBJ whole genome shotgun (WGS) entry which is preliminary data.</text>
</comment>
<feature type="compositionally biased region" description="Polar residues" evidence="7">
    <location>
        <begin position="50"/>
        <end position="61"/>
    </location>
</feature>
<comment type="similarity">
    <text evidence="2">Belongs to the SLC35F solute transporter family.</text>
</comment>
<evidence type="ECO:0000256" key="6">
    <source>
        <dbReference type="ARBA" id="ARBA00023136"/>
    </source>
</evidence>
<evidence type="ECO:0000256" key="7">
    <source>
        <dbReference type="SAM" id="MobiDB-lite"/>
    </source>
</evidence>
<evidence type="ECO:0008006" key="11">
    <source>
        <dbReference type="Google" id="ProtNLM"/>
    </source>
</evidence>
<gene>
    <name evidence="9" type="ORF">G7Z17_g7708</name>
</gene>
<feature type="transmembrane region" description="Helical" evidence="8">
    <location>
        <begin position="294"/>
        <end position="319"/>
    </location>
</feature>
<reference evidence="9" key="1">
    <citation type="submission" date="2020-03" db="EMBL/GenBank/DDBJ databases">
        <title>Draft Genome Sequence of Cylindrodendrum hubeiense.</title>
        <authorList>
            <person name="Buettner E."/>
            <person name="Kellner H."/>
        </authorList>
    </citation>
    <scope>NUCLEOTIDE SEQUENCE</scope>
    <source>
        <strain evidence="9">IHI 201604</strain>
    </source>
</reference>
<keyword evidence="3" id="KW-0813">Transport</keyword>
<dbReference type="Pfam" id="PF06027">
    <property type="entry name" value="SLC35F"/>
    <property type="match status" value="1"/>
</dbReference>
<sequence length="637" mass="69806">MPAIAIPKALSATKPGQSSSTSTFTVKSEQDCHELFLREVSALPEREVPVTSSESSPTENRMSFLPPATQPHPHATNTPRLHGRFRWVPGCLAVGRIRGSFFGPATLGFAYALKGIRLEDVQAAWEAPTARVQPRQHLIVSLSVRARASQLPAQPRATLPSPASLNSASFSSSYQPMSTCSNSTLYLTYYARAHRHVSCMNEHTKLLNHPSTSTTTPSSSSSRNHLSYGTHQPVDNATIMSADDSKGFESPTTNTVPAGHADAIHDEDAAVGQGLHILETKSVHWYSYFSTADFWIILAIGQVLALCITATNTFTTFLAQAGTNIPAFQTVFNYILMFIIYTPVFLYRDGPAEWWRLAKKDGWKYLIMSFLDVEGNYFTVLAYRYTNILSAQLINFWSIICVVVISFFLLKVRYKLFQVIGILVCCGGMGILLASDHITGSNGGPGINLVKGDLFALLGATLYGTSNVFEEWLVSRARVYQVLSFMGLFGMIINGIQAAIFDRKSFNDATWNGEIIGWIIGYTICLNIFYFLAPFILRMGSAAFFDISLLTANFWGVIIGIRVFGYTIHYLYPIAFVLIIIGLIAYFLAGSMLGDSKKPWLGDNQKDGVAGYGTAKLKALNAARAAQAEAENGTAAA</sequence>
<keyword evidence="6 8" id="KW-0472">Membrane</keyword>
<dbReference type="OrthoDB" id="429955at2759"/>
<evidence type="ECO:0000256" key="4">
    <source>
        <dbReference type="ARBA" id="ARBA00022692"/>
    </source>
</evidence>
<feature type="transmembrane region" description="Helical" evidence="8">
    <location>
        <begin position="416"/>
        <end position="434"/>
    </location>
</feature>
<feature type="transmembrane region" description="Helical" evidence="8">
    <location>
        <begin position="515"/>
        <end position="537"/>
    </location>
</feature>
<dbReference type="SUPFAM" id="SSF103481">
    <property type="entry name" value="Multidrug resistance efflux transporter EmrE"/>
    <property type="match status" value="1"/>
</dbReference>
<feature type="region of interest" description="Disordered" evidence="7">
    <location>
        <begin position="206"/>
        <end position="228"/>
    </location>
</feature>
<dbReference type="AlphaFoldDB" id="A0A9P5LF28"/>
<feature type="transmembrane region" description="Helical" evidence="8">
    <location>
        <begin position="388"/>
        <end position="409"/>
    </location>
</feature>
<dbReference type="EMBL" id="JAANBB010000177">
    <property type="protein sequence ID" value="KAF7547491.1"/>
    <property type="molecule type" value="Genomic_DNA"/>
</dbReference>
<dbReference type="PANTHER" id="PTHR14233:SF4">
    <property type="entry name" value="SOLUTE CARRIER FAMILY 35 MEMBER F2"/>
    <property type="match status" value="1"/>
</dbReference>
<dbReference type="InterPro" id="IPR052221">
    <property type="entry name" value="SLC35F_Transporter"/>
</dbReference>
<evidence type="ECO:0000256" key="2">
    <source>
        <dbReference type="ARBA" id="ARBA00007863"/>
    </source>
</evidence>
<organism evidence="9 10">
    <name type="scientific">Cylindrodendrum hubeiense</name>
    <dbReference type="NCBI Taxonomy" id="595255"/>
    <lineage>
        <taxon>Eukaryota</taxon>
        <taxon>Fungi</taxon>
        <taxon>Dikarya</taxon>
        <taxon>Ascomycota</taxon>
        <taxon>Pezizomycotina</taxon>
        <taxon>Sordariomycetes</taxon>
        <taxon>Hypocreomycetidae</taxon>
        <taxon>Hypocreales</taxon>
        <taxon>Nectriaceae</taxon>
        <taxon>Cylindrodendrum</taxon>
    </lineage>
</organism>
<proteinExistence type="inferred from homology"/>
<evidence type="ECO:0000313" key="9">
    <source>
        <dbReference type="EMBL" id="KAF7547491.1"/>
    </source>
</evidence>
<dbReference type="PANTHER" id="PTHR14233">
    <property type="entry name" value="DUF914-RELATED"/>
    <property type="match status" value="1"/>
</dbReference>
<evidence type="ECO:0000256" key="3">
    <source>
        <dbReference type="ARBA" id="ARBA00022448"/>
    </source>
</evidence>
<feature type="region of interest" description="Disordered" evidence="7">
    <location>
        <begin position="1"/>
        <end position="26"/>
    </location>
</feature>
<feature type="compositionally biased region" description="Low complexity" evidence="7">
    <location>
        <begin position="210"/>
        <end position="222"/>
    </location>
</feature>
<evidence type="ECO:0000256" key="8">
    <source>
        <dbReference type="SAM" id="Phobius"/>
    </source>
</evidence>
<feature type="transmembrane region" description="Helical" evidence="8">
    <location>
        <begin position="570"/>
        <end position="589"/>
    </location>
</feature>
<keyword evidence="10" id="KW-1185">Reference proteome</keyword>
<evidence type="ECO:0000256" key="1">
    <source>
        <dbReference type="ARBA" id="ARBA00004141"/>
    </source>
</evidence>
<evidence type="ECO:0000313" key="10">
    <source>
        <dbReference type="Proteomes" id="UP000722485"/>
    </source>
</evidence>
<protein>
    <recommendedName>
        <fullName evidence="11">Solute carrier family 35 member</fullName>
    </recommendedName>
</protein>
<accession>A0A9P5LF28</accession>
<evidence type="ECO:0000256" key="5">
    <source>
        <dbReference type="ARBA" id="ARBA00022989"/>
    </source>
</evidence>
<keyword evidence="4 8" id="KW-0812">Transmembrane</keyword>
<feature type="transmembrane region" description="Helical" evidence="8">
    <location>
        <begin position="544"/>
        <end position="564"/>
    </location>
</feature>
<feature type="transmembrane region" description="Helical" evidence="8">
    <location>
        <begin position="331"/>
        <end position="347"/>
    </location>
</feature>
<dbReference type="GO" id="GO:0022857">
    <property type="term" value="F:transmembrane transporter activity"/>
    <property type="evidence" value="ECO:0007669"/>
    <property type="project" value="InterPro"/>
</dbReference>
<feature type="region of interest" description="Disordered" evidence="7">
    <location>
        <begin position="45"/>
        <end position="80"/>
    </location>
</feature>
<keyword evidence="5 8" id="KW-1133">Transmembrane helix</keyword>
<dbReference type="Proteomes" id="UP000722485">
    <property type="component" value="Unassembled WGS sequence"/>
</dbReference>